<sequence>MSDTPYLHRHSLDPNLWIFNGHYYNGMPLIPQVAPFIYNYLQRIDETIQGALKDHASVMAVRVDLRLPAQFDWENDPNWRPLFSRFIASLKAKIEALKAQKKREGTRFHSTKVHYVWTREFNQDGKPHYHCALLFNKQTFPGLGEFNPAAQSLYGMISSAWASALGMDKHLADGLVSIPKDPIRRIERGGPYDDLFRRLSYFAKLSSKLFGKASHNFGSSQSHRLPIAPPPLSALHMEQAAHEDYEHSPEDAFGCGEILW</sequence>
<dbReference type="RefSeq" id="WP_136631942.1">
    <property type="nucleotide sequence ID" value="NZ_BGZI01000055.1"/>
</dbReference>
<comment type="caution">
    <text evidence="2">The sequence shown here is derived from an EMBL/GenBank/DDBJ whole genome shotgun (WGS) entry which is preliminary data.</text>
</comment>
<dbReference type="Proteomes" id="UP000387223">
    <property type="component" value="Unassembled WGS sequence"/>
</dbReference>
<protein>
    <recommendedName>
        <fullName evidence="1">YagK/YfjJ C-terminal domain-containing protein</fullName>
    </recommendedName>
</protein>
<proteinExistence type="predicted"/>
<name>A0A5M3Q6B3_9GAMM</name>
<dbReference type="AlphaFoldDB" id="A0A5M3Q6B3"/>
<gene>
    <name evidence="2" type="ORF">MSSD14B_42520</name>
</gene>
<evidence type="ECO:0000313" key="2">
    <source>
        <dbReference type="EMBL" id="GBO90584.1"/>
    </source>
</evidence>
<reference evidence="2 3" key="1">
    <citation type="journal article" date="2019" name="J. Gen. Appl. Microbiol.">
        <title>Aerobic degradation of cis-dichloroethene by the marine bacterium Marinobacter salsuginis strain 5N-3.</title>
        <authorList>
            <person name="Inoue Y."/>
            <person name="Fukunaga Y."/>
            <person name="Katsumata H."/>
            <person name="Ohji S."/>
            <person name="Hosoyama A."/>
            <person name="Mori K."/>
            <person name="Ando K."/>
        </authorList>
    </citation>
    <scope>NUCLEOTIDE SEQUENCE [LARGE SCALE GENOMIC DNA]</scope>
    <source>
        <strain evidence="2 3">NBRC 109114</strain>
    </source>
</reference>
<evidence type="ECO:0000259" key="1">
    <source>
        <dbReference type="Pfam" id="PF11726"/>
    </source>
</evidence>
<accession>A0A5M3Q6B3</accession>
<feature type="domain" description="YagK/YfjJ C-terminal" evidence="1">
    <location>
        <begin position="52"/>
        <end position="220"/>
    </location>
</feature>
<dbReference type="EMBL" id="BGZI01000055">
    <property type="protein sequence ID" value="GBO90584.1"/>
    <property type="molecule type" value="Genomic_DNA"/>
</dbReference>
<organism evidence="2 3">
    <name type="scientific">Marinobacter salsuginis</name>
    <dbReference type="NCBI Taxonomy" id="418719"/>
    <lineage>
        <taxon>Bacteria</taxon>
        <taxon>Pseudomonadati</taxon>
        <taxon>Pseudomonadota</taxon>
        <taxon>Gammaproteobacteria</taxon>
        <taxon>Pseudomonadales</taxon>
        <taxon>Marinobacteraceae</taxon>
        <taxon>Marinobacter</taxon>
    </lineage>
</organism>
<dbReference type="InterPro" id="IPR057271">
    <property type="entry name" value="YagK_YfjJ_C"/>
</dbReference>
<evidence type="ECO:0000313" key="3">
    <source>
        <dbReference type="Proteomes" id="UP000387223"/>
    </source>
</evidence>
<dbReference type="Pfam" id="PF11726">
    <property type="entry name" value="YagK_YfjJ_C"/>
    <property type="match status" value="1"/>
</dbReference>